<dbReference type="SUPFAM" id="SSF50630">
    <property type="entry name" value="Acid proteases"/>
    <property type="match status" value="1"/>
</dbReference>
<proteinExistence type="predicted"/>
<accession>A0A0A9WB85</accession>
<gene>
    <name evidence="5" type="primary">K02A2.6_75</name>
    <name evidence="5" type="ORF">CM83_12357</name>
</gene>
<sequence length="199" mass="22450">RRQQPSATSLYAANGSIISSYGTLTARIQFNNRPYNWDFVVADIQKAIIGADFLTYYHLLVDLQHKRLINSQNGEIISGRIDSITYGQKIAAITHIPPQTKYRKLLEKYIQATQPSGNPVYKNIGVYHYIETTGPPVFAKARRLPPDKLRLAKQEFEKLQALGVVRPSKSPWSSPLHIVNKPDGSIRPCGDYRALNSRT</sequence>
<feature type="non-terminal residue" evidence="5">
    <location>
        <position position="199"/>
    </location>
</feature>
<dbReference type="InterPro" id="IPR021109">
    <property type="entry name" value="Peptidase_aspartic_dom_sf"/>
</dbReference>
<dbReference type="PANTHER" id="PTHR37984">
    <property type="entry name" value="PROTEIN CBG26694"/>
    <property type="match status" value="1"/>
</dbReference>
<keyword evidence="4" id="KW-0378">Hydrolase</keyword>
<dbReference type="InterPro" id="IPR050951">
    <property type="entry name" value="Retrovirus_Pol_polyprotein"/>
</dbReference>
<evidence type="ECO:0000256" key="2">
    <source>
        <dbReference type="ARBA" id="ARBA00022695"/>
    </source>
</evidence>
<keyword evidence="4" id="KW-0255">Endonuclease</keyword>
<dbReference type="Gene3D" id="3.10.10.10">
    <property type="entry name" value="HIV Type 1 Reverse Transcriptase, subunit A, domain 1"/>
    <property type="match status" value="1"/>
</dbReference>
<evidence type="ECO:0000256" key="3">
    <source>
        <dbReference type="ARBA" id="ARBA00022722"/>
    </source>
</evidence>
<organism evidence="5">
    <name type="scientific">Lygus hesperus</name>
    <name type="common">Western plant bug</name>
    <dbReference type="NCBI Taxonomy" id="30085"/>
    <lineage>
        <taxon>Eukaryota</taxon>
        <taxon>Metazoa</taxon>
        <taxon>Ecdysozoa</taxon>
        <taxon>Arthropoda</taxon>
        <taxon>Hexapoda</taxon>
        <taxon>Insecta</taxon>
        <taxon>Pterygota</taxon>
        <taxon>Neoptera</taxon>
        <taxon>Paraneoptera</taxon>
        <taxon>Hemiptera</taxon>
        <taxon>Heteroptera</taxon>
        <taxon>Panheteroptera</taxon>
        <taxon>Cimicomorpha</taxon>
        <taxon>Miridae</taxon>
        <taxon>Mirini</taxon>
        <taxon>Lygus</taxon>
    </lineage>
</organism>
<protein>
    <submittedName>
        <fullName evidence="5">Uncharacterized protein K02A2.6</fullName>
    </submittedName>
</protein>
<dbReference type="GO" id="GO:0016779">
    <property type="term" value="F:nucleotidyltransferase activity"/>
    <property type="evidence" value="ECO:0007669"/>
    <property type="project" value="UniProtKB-KW"/>
</dbReference>
<dbReference type="EMBL" id="GBHO01038948">
    <property type="protein sequence ID" value="JAG04656.1"/>
    <property type="molecule type" value="Transcribed_RNA"/>
</dbReference>
<keyword evidence="3" id="KW-0540">Nuclease</keyword>
<dbReference type="SUPFAM" id="SSF56672">
    <property type="entry name" value="DNA/RNA polymerases"/>
    <property type="match status" value="1"/>
</dbReference>
<dbReference type="GO" id="GO:0071897">
    <property type="term" value="P:DNA biosynthetic process"/>
    <property type="evidence" value="ECO:0007669"/>
    <property type="project" value="UniProtKB-ARBA"/>
</dbReference>
<dbReference type="PANTHER" id="PTHR37984:SF5">
    <property type="entry name" value="PROTEIN NYNRIN-LIKE"/>
    <property type="match status" value="1"/>
</dbReference>
<evidence type="ECO:0000313" key="5">
    <source>
        <dbReference type="EMBL" id="JAG04656.1"/>
    </source>
</evidence>
<dbReference type="GO" id="GO:0004519">
    <property type="term" value="F:endonuclease activity"/>
    <property type="evidence" value="ECO:0007669"/>
    <property type="project" value="UniProtKB-KW"/>
</dbReference>
<feature type="non-terminal residue" evidence="5">
    <location>
        <position position="1"/>
    </location>
</feature>
<keyword evidence="2" id="KW-0548">Nucleotidyltransferase</keyword>
<name>A0A0A9WB85_LYGHE</name>
<reference evidence="5" key="2">
    <citation type="submission" date="2014-07" db="EMBL/GenBank/DDBJ databases">
        <authorList>
            <person name="Hull J."/>
        </authorList>
    </citation>
    <scope>NUCLEOTIDE SEQUENCE</scope>
</reference>
<keyword evidence="1" id="KW-0808">Transferase</keyword>
<dbReference type="AlphaFoldDB" id="A0A0A9WB85"/>
<evidence type="ECO:0000256" key="4">
    <source>
        <dbReference type="ARBA" id="ARBA00022759"/>
    </source>
</evidence>
<dbReference type="InterPro" id="IPR043502">
    <property type="entry name" value="DNA/RNA_pol_sf"/>
</dbReference>
<reference evidence="5" key="1">
    <citation type="journal article" date="2014" name="PLoS ONE">
        <title>Transcriptome-Based Identification of ABC Transporters in the Western Tarnished Plant Bug Lygus hesperus.</title>
        <authorList>
            <person name="Hull J.J."/>
            <person name="Chaney K."/>
            <person name="Geib S.M."/>
            <person name="Fabrick J.A."/>
            <person name="Brent C.S."/>
            <person name="Walsh D."/>
            <person name="Lavine L.C."/>
        </authorList>
    </citation>
    <scope>NUCLEOTIDE SEQUENCE</scope>
</reference>
<evidence type="ECO:0000256" key="1">
    <source>
        <dbReference type="ARBA" id="ARBA00022679"/>
    </source>
</evidence>